<gene>
    <name evidence="3" type="ORF">D9757_013523</name>
</gene>
<keyword evidence="2" id="KW-0732">Signal</keyword>
<accession>A0A8H5G1C7</accession>
<protein>
    <recommendedName>
        <fullName evidence="5">Pheromone receptor</fullName>
    </recommendedName>
</protein>
<dbReference type="PANTHER" id="PTHR35043:SF7">
    <property type="entry name" value="TRANSCRIPTION FACTOR DOMAIN-CONTAINING PROTEIN"/>
    <property type="match status" value="1"/>
</dbReference>
<name>A0A8H5G1C7_9AGAR</name>
<feature type="signal peptide" evidence="2">
    <location>
        <begin position="1"/>
        <end position="15"/>
    </location>
</feature>
<evidence type="ECO:0000313" key="4">
    <source>
        <dbReference type="Proteomes" id="UP000518752"/>
    </source>
</evidence>
<reference evidence="3 4" key="1">
    <citation type="journal article" date="2020" name="ISME J.">
        <title>Uncovering the hidden diversity of litter-decomposition mechanisms in mushroom-forming fungi.</title>
        <authorList>
            <person name="Floudas D."/>
            <person name="Bentzer J."/>
            <person name="Ahren D."/>
            <person name="Johansson T."/>
            <person name="Persson P."/>
            <person name="Tunlid A."/>
        </authorList>
    </citation>
    <scope>NUCLEOTIDE SEQUENCE [LARGE SCALE GENOMIC DNA]</scope>
    <source>
        <strain evidence="3 4">CBS 406.79</strain>
    </source>
</reference>
<dbReference type="PANTHER" id="PTHR35043">
    <property type="entry name" value="TRANSCRIPTION FACTOR DOMAIN-CONTAINING PROTEIN"/>
    <property type="match status" value="1"/>
</dbReference>
<sequence>MTILLLLGLFQTVLALPTRYPTENDGTQADSIFSTRSTSDIFWSCITTIFACTWVAVHPNVPPAHSSDWQLFWRRVKILAVALIAPEFIIIWALNQLRSSLYGLGKLRRFDVCKHWTITHGMFLVMGGFVLIDESGQRLQVLQADILEILLYKGDVDLPRVSEFEIMDRSKGDALAKALVLIQTTWFIAQAISRAISHLHITELELATVAFAFLNFLTYALWWKKPLDARHPIFVTLRCRSGQEANSPTSTTLSPENFQSPHSSPTTTKLEVTLDVCPAVETTQTTYTMGSGTLGENKHSSGSLASHEHGSLEDSLLDKVCMTNLKQETPGDDTVVEPNNGASKNPHPVHEMTLSSLNISSAEALQKVDRVSDSSTDTLYVINKSAFIVATSLVRSLAAAYKRVSSGFLSPMSLLSKEEEVHVENVPTFYAGALGNIPCMLQMAGPPVVPLSHRNIFSGSGSGDCV</sequence>
<evidence type="ECO:0008006" key="5">
    <source>
        <dbReference type="Google" id="ProtNLM"/>
    </source>
</evidence>
<evidence type="ECO:0000256" key="1">
    <source>
        <dbReference type="SAM" id="MobiDB-lite"/>
    </source>
</evidence>
<proteinExistence type="predicted"/>
<keyword evidence="4" id="KW-1185">Reference proteome</keyword>
<dbReference type="Proteomes" id="UP000518752">
    <property type="component" value="Unassembled WGS sequence"/>
</dbReference>
<feature type="region of interest" description="Disordered" evidence="1">
    <location>
        <begin position="287"/>
        <end position="309"/>
    </location>
</feature>
<organism evidence="3 4">
    <name type="scientific">Collybiopsis confluens</name>
    <dbReference type="NCBI Taxonomy" id="2823264"/>
    <lineage>
        <taxon>Eukaryota</taxon>
        <taxon>Fungi</taxon>
        <taxon>Dikarya</taxon>
        <taxon>Basidiomycota</taxon>
        <taxon>Agaricomycotina</taxon>
        <taxon>Agaricomycetes</taxon>
        <taxon>Agaricomycetidae</taxon>
        <taxon>Agaricales</taxon>
        <taxon>Marasmiineae</taxon>
        <taxon>Omphalotaceae</taxon>
        <taxon>Collybiopsis</taxon>
    </lineage>
</organism>
<dbReference type="AlphaFoldDB" id="A0A8H5G1C7"/>
<feature type="chain" id="PRO_5034136632" description="Pheromone receptor" evidence="2">
    <location>
        <begin position="16"/>
        <end position="466"/>
    </location>
</feature>
<evidence type="ECO:0000256" key="2">
    <source>
        <dbReference type="SAM" id="SignalP"/>
    </source>
</evidence>
<evidence type="ECO:0000313" key="3">
    <source>
        <dbReference type="EMBL" id="KAF5356519.1"/>
    </source>
</evidence>
<dbReference type="OrthoDB" id="9451547at2759"/>
<dbReference type="EMBL" id="JAACJN010000244">
    <property type="protein sequence ID" value="KAF5356519.1"/>
    <property type="molecule type" value="Genomic_DNA"/>
</dbReference>
<feature type="region of interest" description="Disordered" evidence="1">
    <location>
        <begin position="243"/>
        <end position="266"/>
    </location>
</feature>
<comment type="caution">
    <text evidence="3">The sequence shown here is derived from an EMBL/GenBank/DDBJ whole genome shotgun (WGS) entry which is preliminary data.</text>
</comment>